<evidence type="ECO:0000256" key="1">
    <source>
        <dbReference type="SAM" id="SignalP"/>
    </source>
</evidence>
<feature type="signal peptide" evidence="1">
    <location>
        <begin position="1"/>
        <end position="22"/>
    </location>
</feature>
<sequence length="104" mass="11385">MKLTKTVFTAAIALMAAGTVYAHGHDGFYGRVEQMPAAGSAEQTWVIGGKTFMADQRTHIDSRRGTEIKVGTCVKVDGDIDREGNFFVSEIEQKRDSRCTALTK</sequence>
<evidence type="ECO:0000313" key="3">
    <source>
        <dbReference type="EMBL" id="MVX56034.1"/>
    </source>
</evidence>
<gene>
    <name evidence="3" type="ORF">E5987_02280</name>
</gene>
<dbReference type="Proteomes" id="UP000472580">
    <property type="component" value="Unassembled WGS sequence"/>
</dbReference>
<organism evidence="3 4">
    <name type="scientific">Parasutterella muris</name>
    <dbReference type="NCBI Taxonomy" id="2565572"/>
    <lineage>
        <taxon>Bacteria</taxon>
        <taxon>Pseudomonadati</taxon>
        <taxon>Pseudomonadota</taxon>
        <taxon>Betaproteobacteria</taxon>
        <taxon>Burkholderiales</taxon>
        <taxon>Sutterellaceae</taxon>
        <taxon>Parasutterella</taxon>
    </lineage>
</organism>
<evidence type="ECO:0000259" key="2">
    <source>
        <dbReference type="Pfam" id="PF18914"/>
    </source>
</evidence>
<dbReference type="InterPro" id="IPR043724">
    <property type="entry name" value="DUF5666"/>
</dbReference>
<keyword evidence="4" id="KW-1185">Reference proteome</keyword>
<feature type="chain" id="PRO_5026728424" description="DUF5666 domain-containing protein" evidence="1">
    <location>
        <begin position="23"/>
        <end position="104"/>
    </location>
</feature>
<dbReference type="OrthoDB" id="5570130at2"/>
<dbReference type="EMBL" id="WSRP01000005">
    <property type="protein sequence ID" value="MVX56034.1"/>
    <property type="molecule type" value="Genomic_DNA"/>
</dbReference>
<evidence type="ECO:0000313" key="4">
    <source>
        <dbReference type="Proteomes" id="UP000472580"/>
    </source>
</evidence>
<dbReference type="RefSeq" id="WP_160334470.1">
    <property type="nucleotide sequence ID" value="NZ_CALPCR010000002.1"/>
</dbReference>
<dbReference type="Pfam" id="PF18914">
    <property type="entry name" value="DUF5666"/>
    <property type="match status" value="1"/>
</dbReference>
<dbReference type="AlphaFoldDB" id="A0A6L6YF77"/>
<comment type="caution">
    <text evidence="3">The sequence shown here is derived from an EMBL/GenBank/DDBJ whole genome shotgun (WGS) entry which is preliminary data.</text>
</comment>
<feature type="domain" description="DUF5666" evidence="2">
    <location>
        <begin position="30"/>
        <end position="92"/>
    </location>
</feature>
<name>A0A6L6YF77_9BURK</name>
<proteinExistence type="predicted"/>
<reference evidence="3 4" key="1">
    <citation type="submission" date="2019-12" db="EMBL/GenBank/DDBJ databases">
        <title>Microbes associate with the intestines of laboratory mice.</title>
        <authorList>
            <person name="Navarre W."/>
            <person name="Wong E."/>
        </authorList>
    </citation>
    <scope>NUCLEOTIDE SEQUENCE [LARGE SCALE GENOMIC DNA]</scope>
    <source>
        <strain evidence="3 4">NM82_D38</strain>
    </source>
</reference>
<keyword evidence="1" id="KW-0732">Signal</keyword>
<accession>A0A6L6YF77</accession>
<protein>
    <recommendedName>
        <fullName evidence="2">DUF5666 domain-containing protein</fullName>
    </recommendedName>
</protein>